<dbReference type="InterPro" id="IPR011701">
    <property type="entry name" value="MFS"/>
</dbReference>
<dbReference type="InterPro" id="IPR020846">
    <property type="entry name" value="MFS_dom"/>
</dbReference>
<dbReference type="SUPFAM" id="SSF103473">
    <property type="entry name" value="MFS general substrate transporter"/>
    <property type="match status" value="1"/>
</dbReference>
<evidence type="ECO:0000256" key="3">
    <source>
        <dbReference type="ARBA" id="ARBA00022692"/>
    </source>
</evidence>
<keyword evidence="2" id="KW-0813">Transport</keyword>
<keyword evidence="4 6" id="KW-1133">Transmembrane helix</keyword>
<dbReference type="InterPro" id="IPR036259">
    <property type="entry name" value="MFS_trans_sf"/>
</dbReference>
<dbReference type="Pfam" id="PF07690">
    <property type="entry name" value="MFS_1"/>
    <property type="match status" value="1"/>
</dbReference>
<dbReference type="RefSeq" id="WP_187081415.1">
    <property type="nucleotide sequence ID" value="NZ_JACORU010000003.1"/>
</dbReference>
<evidence type="ECO:0000256" key="6">
    <source>
        <dbReference type="SAM" id="Phobius"/>
    </source>
</evidence>
<feature type="transmembrane region" description="Helical" evidence="6">
    <location>
        <begin position="125"/>
        <end position="146"/>
    </location>
</feature>
<dbReference type="PANTHER" id="PTHR43791">
    <property type="entry name" value="PERMEASE-RELATED"/>
    <property type="match status" value="1"/>
</dbReference>
<evidence type="ECO:0000313" key="8">
    <source>
        <dbReference type="EMBL" id="MBC5764957.1"/>
    </source>
</evidence>
<feature type="transmembrane region" description="Helical" evidence="6">
    <location>
        <begin position="193"/>
        <end position="215"/>
    </location>
</feature>
<dbReference type="PROSITE" id="PS50850">
    <property type="entry name" value="MFS"/>
    <property type="match status" value="1"/>
</dbReference>
<keyword evidence="5 6" id="KW-0472">Membrane</keyword>
<name>A0A923M9G7_9BURK</name>
<dbReference type="FunFam" id="1.20.1250.20:FF:000018">
    <property type="entry name" value="MFS transporter permease"/>
    <property type="match status" value="1"/>
</dbReference>
<evidence type="ECO:0000256" key="4">
    <source>
        <dbReference type="ARBA" id="ARBA00022989"/>
    </source>
</evidence>
<evidence type="ECO:0000256" key="5">
    <source>
        <dbReference type="ARBA" id="ARBA00023136"/>
    </source>
</evidence>
<keyword evidence="9" id="KW-1185">Reference proteome</keyword>
<dbReference type="GO" id="GO:0016020">
    <property type="term" value="C:membrane"/>
    <property type="evidence" value="ECO:0007669"/>
    <property type="project" value="UniProtKB-SubCell"/>
</dbReference>
<feature type="transmembrane region" description="Helical" evidence="6">
    <location>
        <begin position="350"/>
        <end position="370"/>
    </location>
</feature>
<keyword evidence="3 6" id="KW-0812">Transmembrane</keyword>
<feature type="transmembrane region" description="Helical" evidence="6">
    <location>
        <begin position="292"/>
        <end position="313"/>
    </location>
</feature>
<feature type="transmembrane region" description="Helical" evidence="6">
    <location>
        <begin position="325"/>
        <end position="344"/>
    </location>
</feature>
<sequence>MSATATALPTPFDGAAAPAADTIDATYRKLTWRLVPFLFLCYVVAFLDRINIGYAQLQMKQTLPFSDAVYGLGAGIFFLGYFLFEVPSNLMLAKVGARRTLLRIMFCWGVAASAMMFVSTPTMFYVLRFLLGVFEAGFFPGVLLYLTYWYPNARRGRIIALFMTATTIAGVVAGPLSGGIMKYMDGINGWAGWQWLFLVQGLPASVLGVAAYFFLQDKPEDARWLTAEEKAIVRGQLAQDQQATASHGSFWQLLRDPKVYVLSLIYFLLLGAAYAIIFWVPTVIRSWGVTDMLQIGLYAAIPNLIGAVAMVFVGRHSDAKMERRWHLIACVLLASVGMLLTVMAKGDLVLSLAFLSLAVVGVASATPIFFTIPTAYLSPASAAAGLAVISSLGNLGAAVSPSLTGLISARTGNPLDSMFLVIALYAAVAAIVWLAVPAKMLRKAD</sequence>
<evidence type="ECO:0000256" key="1">
    <source>
        <dbReference type="ARBA" id="ARBA00004141"/>
    </source>
</evidence>
<feature type="transmembrane region" description="Helical" evidence="6">
    <location>
        <begin position="100"/>
        <end position="119"/>
    </location>
</feature>
<dbReference type="AlphaFoldDB" id="A0A923M9G7"/>
<feature type="transmembrane region" description="Helical" evidence="6">
    <location>
        <begin position="69"/>
        <end position="88"/>
    </location>
</feature>
<protein>
    <submittedName>
        <fullName evidence="8">MFS transporter</fullName>
    </submittedName>
</protein>
<accession>A0A923M9G7</accession>
<dbReference type="GO" id="GO:0022857">
    <property type="term" value="F:transmembrane transporter activity"/>
    <property type="evidence" value="ECO:0007669"/>
    <property type="project" value="InterPro"/>
</dbReference>
<dbReference type="Proteomes" id="UP000596827">
    <property type="component" value="Unassembled WGS sequence"/>
</dbReference>
<gene>
    <name evidence="8" type="ORF">H8R02_10875</name>
</gene>
<dbReference type="Gene3D" id="1.20.1250.20">
    <property type="entry name" value="MFS general substrate transporter like domains"/>
    <property type="match status" value="2"/>
</dbReference>
<evidence type="ECO:0000259" key="7">
    <source>
        <dbReference type="PROSITE" id="PS50850"/>
    </source>
</evidence>
<evidence type="ECO:0000313" key="9">
    <source>
        <dbReference type="Proteomes" id="UP000596827"/>
    </source>
</evidence>
<feature type="transmembrane region" description="Helical" evidence="6">
    <location>
        <begin position="259"/>
        <end position="280"/>
    </location>
</feature>
<reference evidence="8" key="1">
    <citation type="submission" date="2020-08" db="EMBL/GenBank/DDBJ databases">
        <title>Ramlibacter sp. GTP1 16S ribosomal RNA gene genome sequencing and assembly.</title>
        <authorList>
            <person name="Kang M."/>
        </authorList>
    </citation>
    <scope>NUCLEOTIDE SEQUENCE</scope>
    <source>
        <strain evidence="8">GTP1</strain>
    </source>
</reference>
<feature type="domain" description="Major facilitator superfamily (MFS) profile" evidence="7">
    <location>
        <begin position="34"/>
        <end position="441"/>
    </location>
</feature>
<proteinExistence type="predicted"/>
<comment type="caution">
    <text evidence="8">The sequence shown here is derived from an EMBL/GenBank/DDBJ whole genome shotgun (WGS) entry which is preliminary data.</text>
</comment>
<organism evidence="8 9">
    <name type="scientific">Ramlibacter albus</name>
    <dbReference type="NCBI Taxonomy" id="2079448"/>
    <lineage>
        <taxon>Bacteria</taxon>
        <taxon>Pseudomonadati</taxon>
        <taxon>Pseudomonadota</taxon>
        <taxon>Betaproteobacteria</taxon>
        <taxon>Burkholderiales</taxon>
        <taxon>Comamonadaceae</taxon>
        <taxon>Ramlibacter</taxon>
    </lineage>
</organism>
<feature type="transmembrane region" description="Helical" evidence="6">
    <location>
        <begin position="417"/>
        <end position="436"/>
    </location>
</feature>
<feature type="transmembrane region" description="Helical" evidence="6">
    <location>
        <begin position="377"/>
        <end position="397"/>
    </location>
</feature>
<dbReference type="PANTHER" id="PTHR43791:SF36">
    <property type="entry name" value="TRANSPORTER, PUTATIVE (AFU_ORTHOLOGUE AFUA_6G08340)-RELATED"/>
    <property type="match status" value="1"/>
</dbReference>
<evidence type="ECO:0000256" key="2">
    <source>
        <dbReference type="ARBA" id="ARBA00022448"/>
    </source>
</evidence>
<dbReference type="EMBL" id="JACORU010000003">
    <property type="protein sequence ID" value="MBC5764957.1"/>
    <property type="molecule type" value="Genomic_DNA"/>
</dbReference>
<dbReference type="CDD" id="cd17319">
    <property type="entry name" value="MFS_ExuT_GudP_like"/>
    <property type="match status" value="1"/>
</dbReference>
<feature type="transmembrane region" description="Helical" evidence="6">
    <location>
        <begin position="158"/>
        <end position="181"/>
    </location>
</feature>
<comment type="subcellular location">
    <subcellularLocation>
        <location evidence="1">Membrane</location>
        <topology evidence="1">Multi-pass membrane protein</topology>
    </subcellularLocation>
</comment>